<organism evidence="5 6">
    <name type="scientific">Micromonospora vulcania</name>
    <dbReference type="NCBI Taxonomy" id="1441873"/>
    <lineage>
        <taxon>Bacteria</taxon>
        <taxon>Bacillati</taxon>
        <taxon>Actinomycetota</taxon>
        <taxon>Actinomycetes</taxon>
        <taxon>Micromonosporales</taxon>
        <taxon>Micromonosporaceae</taxon>
        <taxon>Micromonospora</taxon>
    </lineage>
</organism>
<dbReference type="InterPro" id="IPR010998">
    <property type="entry name" value="Integrase_recombinase_N"/>
</dbReference>
<evidence type="ECO:0000256" key="3">
    <source>
        <dbReference type="ARBA" id="ARBA00023172"/>
    </source>
</evidence>
<dbReference type="InterPro" id="IPR002104">
    <property type="entry name" value="Integrase_catalytic"/>
</dbReference>
<evidence type="ECO:0000256" key="2">
    <source>
        <dbReference type="ARBA" id="ARBA00023125"/>
    </source>
</evidence>
<dbReference type="CDD" id="cd00397">
    <property type="entry name" value="DNA_BRE_C"/>
    <property type="match status" value="1"/>
</dbReference>
<dbReference type="RefSeq" id="WP_377506402.1">
    <property type="nucleotide sequence ID" value="NZ_JBHSQS010000003.1"/>
</dbReference>
<evidence type="ECO:0000313" key="5">
    <source>
        <dbReference type="EMBL" id="MFC5922827.1"/>
    </source>
</evidence>
<reference evidence="6" key="1">
    <citation type="journal article" date="2019" name="Int. J. Syst. Evol. Microbiol.">
        <title>The Global Catalogue of Microorganisms (GCM) 10K type strain sequencing project: providing services to taxonomists for standard genome sequencing and annotation.</title>
        <authorList>
            <consortium name="The Broad Institute Genomics Platform"/>
            <consortium name="The Broad Institute Genome Sequencing Center for Infectious Disease"/>
            <person name="Wu L."/>
            <person name="Ma J."/>
        </authorList>
    </citation>
    <scope>NUCLEOTIDE SEQUENCE [LARGE SCALE GENOMIC DNA]</scope>
    <source>
        <strain evidence="6">CGMCC 4.7144</strain>
    </source>
</reference>
<dbReference type="InterPro" id="IPR050090">
    <property type="entry name" value="Tyrosine_recombinase_XerCD"/>
</dbReference>
<dbReference type="Gene3D" id="1.10.150.130">
    <property type="match status" value="1"/>
</dbReference>
<evidence type="ECO:0000256" key="1">
    <source>
        <dbReference type="ARBA" id="ARBA00008857"/>
    </source>
</evidence>
<comment type="similarity">
    <text evidence="1">Belongs to the 'phage' integrase family.</text>
</comment>
<keyword evidence="2" id="KW-0238">DNA-binding</keyword>
<dbReference type="PANTHER" id="PTHR30349:SF41">
    <property type="entry name" value="INTEGRASE_RECOMBINASE PROTEIN MJ0367-RELATED"/>
    <property type="match status" value="1"/>
</dbReference>
<dbReference type="PROSITE" id="PS51898">
    <property type="entry name" value="TYR_RECOMBINASE"/>
    <property type="match status" value="1"/>
</dbReference>
<feature type="domain" description="Tyr recombinase" evidence="4">
    <location>
        <begin position="143"/>
        <end position="325"/>
    </location>
</feature>
<dbReference type="Proteomes" id="UP001596226">
    <property type="component" value="Unassembled WGS sequence"/>
</dbReference>
<comment type="caution">
    <text evidence="5">The sequence shown here is derived from an EMBL/GenBank/DDBJ whole genome shotgun (WGS) entry which is preliminary data.</text>
</comment>
<evidence type="ECO:0000259" key="4">
    <source>
        <dbReference type="PROSITE" id="PS51898"/>
    </source>
</evidence>
<keyword evidence="3" id="KW-0233">DNA recombination</keyword>
<dbReference type="Gene3D" id="1.10.443.10">
    <property type="entry name" value="Intergrase catalytic core"/>
    <property type="match status" value="1"/>
</dbReference>
<dbReference type="InterPro" id="IPR013762">
    <property type="entry name" value="Integrase-like_cat_sf"/>
</dbReference>
<dbReference type="EMBL" id="JBHSQS010000003">
    <property type="protein sequence ID" value="MFC5922827.1"/>
    <property type="molecule type" value="Genomic_DNA"/>
</dbReference>
<dbReference type="InterPro" id="IPR011010">
    <property type="entry name" value="DNA_brk_join_enz"/>
</dbReference>
<name>A0ABW1H327_9ACTN</name>
<accession>A0ABW1H327</accession>
<protein>
    <submittedName>
        <fullName evidence="5">Tyrosine-type recombinase/integrase</fullName>
    </submittedName>
</protein>
<keyword evidence="6" id="KW-1185">Reference proteome</keyword>
<gene>
    <name evidence="5" type="ORF">ACFQGL_05660</name>
</gene>
<dbReference type="SUPFAM" id="SSF56349">
    <property type="entry name" value="DNA breaking-rejoining enzymes"/>
    <property type="match status" value="1"/>
</dbReference>
<evidence type="ECO:0000313" key="6">
    <source>
        <dbReference type="Proteomes" id="UP001596226"/>
    </source>
</evidence>
<sequence>MNTDPAAIAAARQVLAHLGVTVTDLQSHPATPAVVPTVAEYLPRVIAAAGPGARRTYGTYWERMAAAWPERPVDTVTASDVEALKQAMIASAVSRRNSRNGRHAGEHLVAAARAFFRCAIADGLIDAAASPAHRVAKPRRLPGTRRALTAHELEEINAIARTSGNDVILDALLLRLHTETACRRGGALALRLVDLDATNGLVRLTEKGSTIRWQPITLDLAGHLREHAAARGAVLPTDPLLRARNGQPITSRRYDHLWQRLGERLPWVAVHGISTHWLRHTTLTWVERHFGYGIARAYAGHTDSPGSSTTTYIKADLHDVANALSAMTGQPHPLARMADHAGTWSQVNHVASPTSE</sequence>
<dbReference type="Pfam" id="PF00589">
    <property type="entry name" value="Phage_integrase"/>
    <property type="match status" value="1"/>
</dbReference>
<dbReference type="PANTHER" id="PTHR30349">
    <property type="entry name" value="PHAGE INTEGRASE-RELATED"/>
    <property type="match status" value="1"/>
</dbReference>
<proteinExistence type="inferred from homology"/>